<keyword evidence="2" id="KW-1185">Reference proteome</keyword>
<evidence type="ECO:0000313" key="2">
    <source>
        <dbReference type="Proteomes" id="UP001060215"/>
    </source>
</evidence>
<accession>A0ACC0F5X5</accession>
<reference evidence="1 2" key="1">
    <citation type="journal article" date="2022" name="Plant J.">
        <title>Chromosome-level genome of Camellia lanceoleosa provides a valuable resource for understanding genome evolution and self-incompatibility.</title>
        <authorList>
            <person name="Gong W."/>
            <person name="Xiao S."/>
            <person name="Wang L."/>
            <person name="Liao Z."/>
            <person name="Chang Y."/>
            <person name="Mo W."/>
            <person name="Hu G."/>
            <person name="Li W."/>
            <person name="Zhao G."/>
            <person name="Zhu H."/>
            <person name="Hu X."/>
            <person name="Ji K."/>
            <person name="Xiang X."/>
            <person name="Song Q."/>
            <person name="Yuan D."/>
            <person name="Jin S."/>
            <person name="Zhang L."/>
        </authorList>
    </citation>
    <scope>NUCLEOTIDE SEQUENCE [LARGE SCALE GENOMIC DNA]</scope>
    <source>
        <strain evidence="1">SQ_2022a</strain>
    </source>
</reference>
<sequence>MESRMDQYEIMEQIGRGAFGAAILVNHKLEKKKYVLKKIRLARQTERCRRSAHQEMALIARIQHPYIVEFKEAWVEKGCYVCIVTGYCEGGDMAELMKKSNGQYFPEEKLCKWFTQLLLAVEYLHANYVLHRDLKCSNIFLTKDRDVRLGDFGLAKTLKADDLASSVVGTPNYMCPELLADIPYGFKSDIWSLGCCIYEMAAHRPAFKAFDMAGLISKINRSSIGPLPPCYSPSLKTLIKGMLRKSPEHRPSASDILKHPYLQPYIDQYRPSFNITSCSPEKPISSTRETRKTLVESQSSNSSCSDKDSLVSTEKNMMAMAFNCGNRGTDTDSASIDDEVGCEQLLASDEHNGADMCTLKMDEEEVTEHFHAEQRPNVESKQPKTIKNIMMALKEGKVRENSSPMRGNRIKAGGTGIQRNNFETLPKAPKPSPGNPGFKANVETLPSAQAKASSDSVKRMQGSHPFKHQLPFVDSSPKTKPRYDGIPPSGSTRHVENGLPAKLRLKTPPNLSRRSSFPVRVKQMGIDAPNVVADTVKVGPSETTHDFERTYPMPNGCLMQVSKEIIRESHKALVGTSKGMQTDDSNSVSSSVSIQALEPSDDATPLVALTDQILHDHERVNQTDSVKSTSSSLTSPFQSDIPENPFREKDRSALLVITEAHSDNQSINAGTEKVSSSVPLEVPSWHPEEISVSEDENTSSGPSLGDLEVPRLCCEEIFVKDNNPSSSERDVVPQLNLTSKSNGDKKFTVKVGPSVTTQDPERTSYVVPNGCPTHLSKEIIQEPHKALVGASKGMQTDNNNSVSSSVSIQPFEPSDDATTPLVSLPDQKLNHHNRVAQTESLKPTSSSVPSPFQSDIPKHSLREKHGHDNRSALLEISEAHLDLQTITTCTEKVSCSVPLEVPSWHPEEISVCTDKSPSSRYSTGPLEVSSWRFEEISDCKDDNPSSRPSSGPPQLTFTSMLNDDKFTVRELLSSVADTTASPSLPVSFSQKDFLADKGTVSQNLAIEKAGAPHLPPAFNDVIHVIRHSSFRVGNEQPVIETVERSMDVGKLINVARDEMEIKNLANPSTLKSSGCSETTNLKSNPSDNSGIKETEIRSPTTSNPKFESSELIKPNKSIMSDDSGIKETEIRNPTSSSPKFESSEPTKPNPPETEDETPVKETLDVKSFRQRADALEGLLELSADLLQHNRLEELAVVLKPFGKDKVSPRETAIWLAKSLKGMMLEDSSRSS</sequence>
<dbReference type="Proteomes" id="UP001060215">
    <property type="component" value="Chromosome 11"/>
</dbReference>
<proteinExistence type="predicted"/>
<gene>
    <name evidence="1" type="ORF">LOK49_LG15G02555</name>
</gene>
<evidence type="ECO:0000313" key="1">
    <source>
        <dbReference type="EMBL" id="KAI7984054.1"/>
    </source>
</evidence>
<keyword evidence="1" id="KW-0418">Kinase</keyword>
<keyword evidence="1" id="KW-0808">Transferase</keyword>
<name>A0ACC0F5X5_9ERIC</name>
<comment type="caution">
    <text evidence="1">The sequence shown here is derived from an EMBL/GenBank/DDBJ whole genome shotgun (WGS) entry which is preliminary data.</text>
</comment>
<organism evidence="1 2">
    <name type="scientific">Camellia lanceoleosa</name>
    <dbReference type="NCBI Taxonomy" id="1840588"/>
    <lineage>
        <taxon>Eukaryota</taxon>
        <taxon>Viridiplantae</taxon>
        <taxon>Streptophyta</taxon>
        <taxon>Embryophyta</taxon>
        <taxon>Tracheophyta</taxon>
        <taxon>Spermatophyta</taxon>
        <taxon>Magnoliopsida</taxon>
        <taxon>eudicotyledons</taxon>
        <taxon>Gunneridae</taxon>
        <taxon>Pentapetalae</taxon>
        <taxon>asterids</taxon>
        <taxon>Ericales</taxon>
        <taxon>Theaceae</taxon>
        <taxon>Camellia</taxon>
    </lineage>
</organism>
<protein>
    <submittedName>
        <fullName evidence="1">Serine/threonine-protein kinase Nek5</fullName>
    </submittedName>
</protein>
<dbReference type="EMBL" id="CM045768">
    <property type="protein sequence ID" value="KAI7984054.1"/>
    <property type="molecule type" value="Genomic_DNA"/>
</dbReference>